<reference evidence="3 4" key="1">
    <citation type="submission" date="2023-01" db="EMBL/GenBank/DDBJ databases">
        <title>Analysis of 21 Apiospora genomes using comparative genomics revels a genus with tremendous synthesis potential of carbohydrate active enzymes and secondary metabolites.</title>
        <authorList>
            <person name="Sorensen T."/>
        </authorList>
    </citation>
    <scope>NUCLEOTIDE SEQUENCE [LARGE SCALE GENOMIC DNA]</scope>
    <source>
        <strain evidence="3 4">CBS 20057</strain>
    </source>
</reference>
<name>A0ABR1RBC9_9PEZI</name>
<dbReference type="InterPro" id="IPR058645">
    <property type="entry name" value="NTF2-like_dom_7"/>
</dbReference>
<dbReference type="EMBL" id="JAQQWI010000017">
    <property type="protein sequence ID" value="KAK8006038.1"/>
    <property type="molecule type" value="Genomic_DNA"/>
</dbReference>
<dbReference type="Pfam" id="PF26534">
    <property type="entry name" value="NTF2_7"/>
    <property type="match status" value="1"/>
</dbReference>
<evidence type="ECO:0000256" key="1">
    <source>
        <dbReference type="SAM" id="SignalP"/>
    </source>
</evidence>
<keyword evidence="1" id="KW-0732">Signal</keyword>
<evidence type="ECO:0000313" key="4">
    <source>
        <dbReference type="Proteomes" id="UP001396898"/>
    </source>
</evidence>
<accession>A0ABR1RBC9</accession>
<dbReference type="Proteomes" id="UP001396898">
    <property type="component" value="Unassembled WGS sequence"/>
</dbReference>
<protein>
    <recommendedName>
        <fullName evidence="2">NTF2-like domain-containing protein</fullName>
    </recommendedName>
</protein>
<evidence type="ECO:0000313" key="3">
    <source>
        <dbReference type="EMBL" id="KAK8006038.1"/>
    </source>
</evidence>
<comment type="caution">
    <text evidence="3">The sequence shown here is derived from an EMBL/GenBank/DDBJ whole genome shotgun (WGS) entry which is preliminary data.</text>
</comment>
<evidence type="ECO:0000259" key="2">
    <source>
        <dbReference type="Pfam" id="PF26534"/>
    </source>
</evidence>
<feature type="chain" id="PRO_5045403030" description="NTF2-like domain-containing protein" evidence="1">
    <location>
        <begin position="19"/>
        <end position="175"/>
    </location>
</feature>
<dbReference type="PROSITE" id="PS51257">
    <property type="entry name" value="PROKAR_LIPOPROTEIN"/>
    <property type="match status" value="1"/>
</dbReference>
<organism evidence="3 4">
    <name type="scientific">Apiospora marii</name>
    <dbReference type="NCBI Taxonomy" id="335849"/>
    <lineage>
        <taxon>Eukaryota</taxon>
        <taxon>Fungi</taxon>
        <taxon>Dikarya</taxon>
        <taxon>Ascomycota</taxon>
        <taxon>Pezizomycotina</taxon>
        <taxon>Sordariomycetes</taxon>
        <taxon>Xylariomycetidae</taxon>
        <taxon>Amphisphaeriales</taxon>
        <taxon>Apiosporaceae</taxon>
        <taxon>Apiospora</taxon>
    </lineage>
</organism>
<gene>
    <name evidence="3" type="ORF">PG991_012335</name>
</gene>
<feature type="domain" description="NTF2-like" evidence="2">
    <location>
        <begin position="32"/>
        <end position="167"/>
    </location>
</feature>
<sequence>MRFIPSFLFATVVSGACASHNPQPGGGYGNGKCLTPPAVEEITKNYAKVIGDYSDALADRFLADTFQDTSDSINVLAEIPLGNVTFPTKAAFKAGQSQLPKIPLVVKSVNAVTCDTIVLRWTQTFGKPANPVQGISILVNIFEKNAWKLKTLYTEFNSLTYFQNTGGKTTPPPRA</sequence>
<keyword evidence="4" id="KW-1185">Reference proteome</keyword>
<feature type="signal peptide" evidence="1">
    <location>
        <begin position="1"/>
        <end position="18"/>
    </location>
</feature>
<proteinExistence type="predicted"/>